<keyword evidence="1" id="KW-0472">Membrane</keyword>
<evidence type="ECO:0000313" key="2">
    <source>
        <dbReference type="EMBL" id="CAB4176509.1"/>
    </source>
</evidence>
<name>A0A6J5PX81_9CAUD</name>
<keyword evidence="1" id="KW-0812">Transmembrane</keyword>
<reference evidence="2" key="1">
    <citation type="submission" date="2020-05" db="EMBL/GenBank/DDBJ databases">
        <authorList>
            <person name="Chiriac C."/>
            <person name="Salcher M."/>
            <person name="Ghai R."/>
            <person name="Kavagutti S V."/>
        </authorList>
    </citation>
    <scope>NUCLEOTIDE SEQUENCE</scope>
</reference>
<accession>A0A6J5PX81</accession>
<gene>
    <name evidence="2" type="ORF">UFOVP978_38</name>
</gene>
<sequence length="96" mass="11077">MSTDMWNGLQLTQSFAKPWDGTERRTRSQSDFHLRVGMIESKLIGMEHYVSGRGWLKRLLAWVLLSLVVAAGFFVQQNHIQTLESRMNQPQTVEAK</sequence>
<proteinExistence type="predicted"/>
<dbReference type="EMBL" id="LR796937">
    <property type="protein sequence ID" value="CAB4176509.1"/>
    <property type="molecule type" value="Genomic_DNA"/>
</dbReference>
<protein>
    <submittedName>
        <fullName evidence="2">Uncharacterized protein</fullName>
    </submittedName>
</protein>
<evidence type="ECO:0000256" key="1">
    <source>
        <dbReference type="SAM" id="Phobius"/>
    </source>
</evidence>
<keyword evidence="1" id="KW-1133">Transmembrane helix</keyword>
<feature type="transmembrane region" description="Helical" evidence="1">
    <location>
        <begin position="59"/>
        <end position="76"/>
    </location>
</feature>
<organism evidence="2">
    <name type="scientific">uncultured Caudovirales phage</name>
    <dbReference type="NCBI Taxonomy" id="2100421"/>
    <lineage>
        <taxon>Viruses</taxon>
        <taxon>Duplodnaviria</taxon>
        <taxon>Heunggongvirae</taxon>
        <taxon>Uroviricota</taxon>
        <taxon>Caudoviricetes</taxon>
        <taxon>Peduoviridae</taxon>
        <taxon>Maltschvirus</taxon>
        <taxon>Maltschvirus maltsch</taxon>
    </lineage>
</organism>